<comment type="similarity">
    <text evidence="1">Belongs to the peptidase M16 family.</text>
</comment>
<dbReference type="Gramene" id="Zm00001eb040430_T001">
    <property type="protein sequence ID" value="Zm00001eb040430_P001"/>
    <property type="gene ID" value="Zm00001eb040430"/>
</dbReference>
<dbReference type="InParanoid" id="A0A804LVU2"/>
<evidence type="ECO:0000313" key="5">
    <source>
        <dbReference type="Proteomes" id="UP000007305"/>
    </source>
</evidence>
<evidence type="ECO:0000313" key="4">
    <source>
        <dbReference type="EnsemblPlants" id="Zm00001eb040430_P001"/>
    </source>
</evidence>
<feature type="domain" description="Peptidase M16 N-terminal" evidence="3">
    <location>
        <begin position="32"/>
        <end position="75"/>
    </location>
</feature>
<dbReference type="Gene3D" id="3.30.830.10">
    <property type="entry name" value="Metalloenzyme, LuxS/M16 peptidase-like"/>
    <property type="match status" value="1"/>
</dbReference>
<dbReference type="InterPro" id="IPR050361">
    <property type="entry name" value="MPP/UQCRC_Complex"/>
</dbReference>
<reference evidence="5" key="1">
    <citation type="submission" date="2015-12" db="EMBL/GenBank/DDBJ databases">
        <title>Update maize B73 reference genome by single molecule sequencing technologies.</title>
        <authorList>
            <consortium name="Maize Genome Sequencing Project"/>
            <person name="Ware D."/>
        </authorList>
    </citation>
    <scope>NUCLEOTIDE SEQUENCE [LARGE SCALE GENOMIC DNA]</scope>
    <source>
        <strain evidence="5">cv. B73</strain>
    </source>
</reference>
<dbReference type="PANTHER" id="PTHR11851:SF49">
    <property type="entry name" value="MITOCHONDRIAL-PROCESSING PEPTIDASE SUBUNIT ALPHA"/>
    <property type="match status" value="1"/>
</dbReference>
<sequence>MRPLPGLDLPPCLPDNLSRSPTRITTLPNGLRVATEDVPGPSTCIGFFVDSGSIYESGETTGVSHLLERMAFKDT</sequence>
<proteinExistence type="inferred from homology"/>
<keyword evidence="5" id="KW-1185">Reference proteome</keyword>
<accession>A0A804LVU2</accession>
<dbReference type="SUPFAM" id="SSF63411">
    <property type="entry name" value="LuxS/MPP-like metallohydrolase"/>
    <property type="match status" value="1"/>
</dbReference>
<dbReference type="GO" id="GO:0046872">
    <property type="term" value="F:metal ion binding"/>
    <property type="evidence" value="ECO:0007669"/>
    <property type="project" value="InterPro"/>
</dbReference>
<dbReference type="AlphaFoldDB" id="A0A804LVU2"/>
<feature type="region of interest" description="Disordered" evidence="2">
    <location>
        <begin position="1"/>
        <end position="25"/>
    </location>
</feature>
<feature type="compositionally biased region" description="Low complexity" evidence="2">
    <location>
        <begin position="1"/>
        <end position="17"/>
    </location>
</feature>
<organism evidence="4 5">
    <name type="scientific">Zea mays</name>
    <name type="common">Maize</name>
    <dbReference type="NCBI Taxonomy" id="4577"/>
    <lineage>
        <taxon>Eukaryota</taxon>
        <taxon>Viridiplantae</taxon>
        <taxon>Streptophyta</taxon>
        <taxon>Embryophyta</taxon>
        <taxon>Tracheophyta</taxon>
        <taxon>Spermatophyta</taxon>
        <taxon>Magnoliopsida</taxon>
        <taxon>Liliopsida</taxon>
        <taxon>Poales</taxon>
        <taxon>Poaceae</taxon>
        <taxon>PACMAD clade</taxon>
        <taxon>Panicoideae</taxon>
        <taxon>Andropogonodae</taxon>
        <taxon>Andropogoneae</taxon>
        <taxon>Tripsacinae</taxon>
        <taxon>Zea</taxon>
    </lineage>
</organism>
<dbReference type="Proteomes" id="UP000007305">
    <property type="component" value="Chromosome 1"/>
</dbReference>
<reference evidence="4" key="3">
    <citation type="submission" date="2021-05" db="UniProtKB">
        <authorList>
            <consortium name="EnsemblPlants"/>
        </authorList>
    </citation>
    <scope>IDENTIFICATION</scope>
    <source>
        <strain evidence="4">cv. B73</strain>
    </source>
</reference>
<dbReference type="InterPro" id="IPR011249">
    <property type="entry name" value="Metalloenz_LuxS/M16"/>
</dbReference>
<reference evidence="4" key="2">
    <citation type="submission" date="2019-07" db="EMBL/GenBank/DDBJ databases">
        <authorList>
            <person name="Seetharam A."/>
            <person name="Woodhouse M."/>
            <person name="Cannon E."/>
        </authorList>
    </citation>
    <scope>NUCLEOTIDE SEQUENCE [LARGE SCALE GENOMIC DNA]</scope>
    <source>
        <strain evidence="4">cv. B73</strain>
    </source>
</reference>
<protein>
    <recommendedName>
        <fullName evidence="3">Peptidase M16 N-terminal domain-containing protein</fullName>
    </recommendedName>
</protein>
<evidence type="ECO:0000256" key="1">
    <source>
        <dbReference type="ARBA" id="ARBA00007261"/>
    </source>
</evidence>
<dbReference type="EnsemblPlants" id="Zm00001eb040430_T001">
    <property type="protein sequence ID" value="Zm00001eb040430_P001"/>
    <property type="gene ID" value="Zm00001eb040430"/>
</dbReference>
<dbReference type="Pfam" id="PF00675">
    <property type="entry name" value="Peptidase_M16"/>
    <property type="match status" value="1"/>
</dbReference>
<evidence type="ECO:0000256" key="2">
    <source>
        <dbReference type="SAM" id="MobiDB-lite"/>
    </source>
</evidence>
<name>A0A804LVU2_MAIZE</name>
<evidence type="ECO:0000259" key="3">
    <source>
        <dbReference type="Pfam" id="PF00675"/>
    </source>
</evidence>
<dbReference type="PANTHER" id="PTHR11851">
    <property type="entry name" value="METALLOPROTEASE"/>
    <property type="match status" value="1"/>
</dbReference>
<dbReference type="InterPro" id="IPR011765">
    <property type="entry name" value="Pept_M16_N"/>
</dbReference>